<evidence type="ECO:0000256" key="1">
    <source>
        <dbReference type="SAM" id="Phobius"/>
    </source>
</evidence>
<reference evidence="2 3" key="1">
    <citation type="journal article" date="2019" name="Int. J. Syst. Evol. Microbiol.">
        <title>The Global Catalogue of Microorganisms (GCM) 10K type strain sequencing project: providing services to taxonomists for standard genome sequencing and annotation.</title>
        <authorList>
            <consortium name="The Broad Institute Genomics Platform"/>
            <consortium name="The Broad Institute Genome Sequencing Center for Infectious Disease"/>
            <person name="Wu L."/>
            <person name="Ma J."/>
        </authorList>
    </citation>
    <scope>NUCLEOTIDE SEQUENCE [LARGE SCALE GENOMIC DNA]</scope>
    <source>
        <strain evidence="2 3">JCM 13581</strain>
    </source>
</reference>
<sequence length="154" mass="16324">MLDGMKPYDERLTVPRLWWLIAALGVALLGVTLVPLGIVPMLAGVAAGSALVAVALNSYGSVRIRVTAGSLVAGQARLPLEALGEAFALDAEQAAAWRTHRADARAFMLLRGYVPTAVRVEVTDPADPTPYLYLSTRHPDRLVSVLRAARPAAG</sequence>
<keyword evidence="1" id="KW-0812">Transmembrane</keyword>
<dbReference type="InterPro" id="IPR021443">
    <property type="entry name" value="DUF3093"/>
</dbReference>
<evidence type="ECO:0000313" key="2">
    <source>
        <dbReference type="EMBL" id="GAA1922987.1"/>
    </source>
</evidence>
<dbReference type="EMBL" id="BAAAMJ010000033">
    <property type="protein sequence ID" value="GAA1922987.1"/>
    <property type="molecule type" value="Genomic_DNA"/>
</dbReference>
<name>A0ABN2PKR2_9ACTN</name>
<evidence type="ECO:0000313" key="3">
    <source>
        <dbReference type="Proteomes" id="UP001501303"/>
    </source>
</evidence>
<keyword evidence="1" id="KW-0472">Membrane</keyword>
<feature type="transmembrane region" description="Helical" evidence="1">
    <location>
        <begin position="37"/>
        <end position="56"/>
    </location>
</feature>
<feature type="transmembrane region" description="Helical" evidence="1">
    <location>
        <begin position="12"/>
        <end position="31"/>
    </location>
</feature>
<accession>A0ABN2PKR2</accession>
<dbReference type="Proteomes" id="UP001501303">
    <property type="component" value="Unassembled WGS sequence"/>
</dbReference>
<protein>
    <submittedName>
        <fullName evidence="2">DUF3093 domain-containing protein</fullName>
    </submittedName>
</protein>
<organism evidence="2 3">
    <name type="scientific">Streptomyces sodiiphilus</name>
    <dbReference type="NCBI Taxonomy" id="226217"/>
    <lineage>
        <taxon>Bacteria</taxon>
        <taxon>Bacillati</taxon>
        <taxon>Actinomycetota</taxon>
        <taxon>Actinomycetes</taxon>
        <taxon>Kitasatosporales</taxon>
        <taxon>Streptomycetaceae</taxon>
        <taxon>Streptomyces</taxon>
    </lineage>
</organism>
<dbReference type="RefSeq" id="WP_344263322.1">
    <property type="nucleotide sequence ID" value="NZ_BAAAMJ010000033.1"/>
</dbReference>
<keyword evidence="1" id="KW-1133">Transmembrane helix</keyword>
<comment type="caution">
    <text evidence="2">The sequence shown here is derived from an EMBL/GenBank/DDBJ whole genome shotgun (WGS) entry which is preliminary data.</text>
</comment>
<proteinExistence type="predicted"/>
<dbReference type="Pfam" id="PF11292">
    <property type="entry name" value="DUF3093"/>
    <property type="match status" value="1"/>
</dbReference>
<keyword evidence="3" id="KW-1185">Reference proteome</keyword>
<gene>
    <name evidence="2" type="ORF">GCM10009716_34320</name>
</gene>